<keyword evidence="3" id="KW-1185">Reference proteome</keyword>
<dbReference type="SMART" id="SM00530">
    <property type="entry name" value="HTH_XRE"/>
    <property type="match status" value="1"/>
</dbReference>
<dbReference type="Proteomes" id="UP000500806">
    <property type="component" value="Chromosome"/>
</dbReference>
<dbReference type="SUPFAM" id="SSF47413">
    <property type="entry name" value="lambda repressor-like DNA-binding domains"/>
    <property type="match status" value="1"/>
</dbReference>
<dbReference type="EMBL" id="CP028941">
    <property type="protein sequence ID" value="QKM61873.1"/>
    <property type="molecule type" value="Genomic_DNA"/>
</dbReference>
<dbReference type="GO" id="GO:0003677">
    <property type="term" value="F:DNA binding"/>
    <property type="evidence" value="ECO:0007669"/>
    <property type="project" value="InterPro"/>
</dbReference>
<feature type="domain" description="HTH cro/C1-type" evidence="1">
    <location>
        <begin position="35"/>
        <end position="90"/>
    </location>
</feature>
<protein>
    <submittedName>
        <fullName evidence="2">Transcriptional regulator</fullName>
    </submittedName>
</protein>
<dbReference type="CDD" id="cd00093">
    <property type="entry name" value="HTH_XRE"/>
    <property type="match status" value="1"/>
</dbReference>
<proteinExistence type="predicted"/>
<gene>
    <name evidence="2" type="ORF">DCO16_01510</name>
</gene>
<evidence type="ECO:0000259" key="1">
    <source>
        <dbReference type="PROSITE" id="PS50943"/>
    </source>
</evidence>
<dbReference type="Pfam" id="PF01381">
    <property type="entry name" value="HTH_3"/>
    <property type="match status" value="1"/>
</dbReference>
<sequence length="185" mass="20765">MRQQLFSYKCVIYYTFIEKLWHNHLMNLREIGLQVAHRRTGLGLTQERLAKLGNLSRSTILNLENGTLRDLGAAKLFCLLNLLGLDITMQGRKKQGDALQVASQTASVSYKNKLSSSDLAKSLISGKIADANFPYMASLLDEVPLPMIVLAVEAAAKVGNTPPKTIWKNIDRWTDEMHSPRPAWR</sequence>
<dbReference type="AlphaFoldDB" id="A0A6M9Q102"/>
<evidence type="ECO:0000313" key="3">
    <source>
        <dbReference type="Proteomes" id="UP000500806"/>
    </source>
</evidence>
<accession>A0A6M9Q102</accession>
<reference evidence="2 3" key="1">
    <citation type="submission" date="2018-04" db="EMBL/GenBank/DDBJ databases">
        <title>Polynucleobacter sp. LimPoW16 genome.</title>
        <authorList>
            <person name="Hahn M.W."/>
        </authorList>
    </citation>
    <scope>NUCLEOTIDE SEQUENCE [LARGE SCALE GENOMIC DNA]</scope>
    <source>
        <strain evidence="2 3">LimPoW16</strain>
    </source>
</reference>
<dbReference type="PROSITE" id="PS50943">
    <property type="entry name" value="HTH_CROC1"/>
    <property type="match status" value="1"/>
</dbReference>
<organism evidence="2 3">
    <name type="scientific">Polynucleobacter antarcticus</name>
    <dbReference type="NCBI Taxonomy" id="1743162"/>
    <lineage>
        <taxon>Bacteria</taxon>
        <taxon>Pseudomonadati</taxon>
        <taxon>Pseudomonadota</taxon>
        <taxon>Betaproteobacteria</taxon>
        <taxon>Burkholderiales</taxon>
        <taxon>Burkholderiaceae</taxon>
        <taxon>Polynucleobacter</taxon>
    </lineage>
</organism>
<dbReference type="Gene3D" id="1.10.260.40">
    <property type="entry name" value="lambda repressor-like DNA-binding domains"/>
    <property type="match status" value="1"/>
</dbReference>
<evidence type="ECO:0000313" key="2">
    <source>
        <dbReference type="EMBL" id="QKM61873.1"/>
    </source>
</evidence>
<dbReference type="InterPro" id="IPR001387">
    <property type="entry name" value="Cro/C1-type_HTH"/>
</dbReference>
<dbReference type="KEGG" id="pani:DCO16_01510"/>
<dbReference type="InterPro" id="IPR010982">
    <property type="entry name" value="Lambda_DNA-bd_dom_sf"/>
</dbReference>
<name>A0A6M9Q102_9BURK</name>